<dbReference type="GO" id="GO:0009678">
    <property type="term" value="F:diphosphate hydrolysis-driven proton transmembrane transporter activity"/>
    <property type="evidence" value="ECO:0007669"/>
    <property type="project" value="InterPro"/>
</dbReference>
<evidence type="ECO:0000256" key="9">
    <source>
        <dbReference type="SAM" id="Phobius"/>
    </source>
</evidence>
<accession>X0U2Y6</accession>
<organism evidence="10">
    <name type="scientific">marine sediment metagenome</name>
    <dbReference type="NCBI Taxonomy" id="412755"/>
    <lineage>
        <taxon>unclassified sequences</taxon>
        <taxon>metagenomes</taxon>
        <taxon>ecological metagenomes</taxon>
    </lineage>
</organism>
<name>X0U2Y6_9ZZZZ</name>
<dbReference type="AlphaFoldDB" id="X0U2Y6"/>
<dbReference type="EMBL" id="BARS01026271">
    <property type="protein sequence ID" value="GAF99904.1"/>
    <property type="molecule type" value="Genomic_DNA"/>
</dbReference>
<evidence type="ECO:0000256" key="6">
    <source>
        <dbReference type="ARBA" id="ARBA00022989"/>
    </source>
</evidence>
<dbReference type="InterPro" id="IPR004131">
    <property type="entry name" value="PPase-energised_H-pump"/>
</dbReference>
<keyword evidence="2" id="KW-0813">Transport</keyword>
<comment type="caution">
    <text evidence="10">The sequence shown here is derived from an EMBL/GenBank/DDBJ whole genome shotgun (WGS) entry which is preliminary data.</text>
</comment>
<sequence>GDVAGMGADLFDSYVASIVAVMILGVTLSNVIPFASISFVEVPLLFAGLGIVASILGVGIVRVGKKGNPGKSLNRGTYLTCIIFGAITLAATYYLDINFGIWGAAVIGLAGGVIIGITTDYFTSIDKSPVIKTAEASQTGAAVNIITGFSYGLLSIFPPLLGIALASFGAYTVAEAYGVSGVYGIGMAAVGMLSIVGMIVAGDAFGPIADNAGGIAEQAGLKEEVLDITAKLDAAGNTSKAITKGFAIGAAGLTVIALLAAFQEIAQ</sequence>
<keyword evidence="4" id="KW-0460">Magnesium</keyword>
<feature type="transmembrane region" description="Helical" evidence="9">
    <location>
        <begin position="14"/>
        <end position="32"/>
    </location>
</feature>
<keyword evidence="5" id="KW-1278">Translocase</keyword>
<evidence type="ECO:0000256" key="2">
    <source>
        <dbReference type="ARBA" id="ARBA00022448"/>
    </source>
</evidence>
<evidence type="ECO:0000313" key="10">
    <source>
        <dbReference type="EMBL" id="GAF99904.1"/>
    </source>
</evidence>
<comment type="subcellular location">
    <subcellularLocation>
        <location evidence="1">Endomembrane system</location>
        <topology evidence="1">Multi-pass membrane protein</topology>
    </subcellularLocation>
</comment>
<evidence type="ECO:0000256" key="8">
    <source>
        <dbReference type="ARBA" id="ARBA00023136"/>
    </source>
</evidence>
<feature type="transmembrane region" description="Helical" evidence="9">
    <location>
        <begin position="143"/>
        <end position="170"/>
    </location>
</feature>
<dbReference type="Pfam" id="PF03030">
    <property type="entry name" value="H_PPase"/>
    <property type="match status" value="1"/>
</dbReference>
<keyword evidence="7" id="KW-0406">Ion transport</keyword>
<keyword evidence="3 9" id="KW-0812">Transmembrane</keyword>
<feature type="non-terminal residue" evidence="10">
    <location>
        <position position="1"/>
    </location>
</feature>
<evidence type="ECO:0000256" key="5">
    <source>
        <dbReference type="ARBA" id="ARBA00022967"/>
    </source>
</evidence>
<keyword evidence="8 9" id="KW-0472">Membrane</keyword>
<feature type="non-terminal residue" evidence="10">
    <location>
        <position position="267"/>
    </location>
</feature>
<reference evidence="10" key="1">
    <citation type="journal article" date="2014" name="Front. Microbiol.">
        <title>High frequency of phylogenetically diverse reductive dehalogenase-homologous genes in deep subseafloor sedimentary metagenomes.</title>
        <authorList>
            <person name="Kawai M."/>
            <person name="Futagami T."/>
            <person name="Toyoda A."/>
            <person name="Takaki Y."/>
            <person name="Nishi S."/>
            <person name="Hori S."/>
            <person name="Arai W."/>
            <person name="Tsubouchi T."/>
            <person name="Morono Y."/>
            <person name="Uchiyama I."/>
            <person name="Ito T."/>
            <person name="Fujiyama A."/>
            <person name="Inagaki F."/>
            <person name="Takami H."/>
        </authorList>
    </citation>
    <scope>NUCLEOTIDE SEQUENCE</scope>
    <source>
        <strain evidence="10">Expedition CK06-06</strain>
    </source>
</reference>
<feature type="transmembrane region" description="Helical" evidence="9">
    <location>
        <begin position="44"/>
        <end position="64"/>
    </location>
</feature>
<dbReference type="GO" id="GO:0004427">
    <property type="term" value="F:inorganic diphosphate phosphatase activity"/>
    <property type="evidence" value="ECO:0007669"/>
    <property type="project" value="InterPro"/>
</dbReference>
<dbReference type="GO" id="GO:0012505">
    <property type="term" value="C:endomembrane system"/>
    <property type="evidence" value="ECO:0007669"/>
    <property type="project" value="UniProtKB-SubCell"/>
</dbReference>
<dbReference type="PANTHER" id="PTHR31998">
    <property type="entry name" value="K(+)-INSENSITIVE PYROPHOSPHATE-ENERGIZED PROTON PUMP"/>
    <property type="match status" value="1"/>
</dbReference>
<evidence type="ECO:0000256" key="1">
    <source>
        <dbReference type="ARBA" id="ARBA00004127"/>
    </source>
</evidence>
<feature type="transmembrane region" description="Helical" evidence="9">
    <location>
        <begin position="76"/>
        <end position="95"/>
    </location>
</feature>
<feature type="transmembrane region" description="Helical" evidence="9">
    <location>
        <begin position="241"/>
        <end position="262"/>
    </location>
</feature>
<evidence type="ECO:0000256" key="3">
    <source>
        <dbReference type="ARBA" id="ARBA00022692"/>
    </source>
</evidence>
<evidence type="ECO:0008006" key="11">
    <source>
        <dbReference type="Google" id="ProtNLM"/>
    </source>
</evidence>
<proteinExistence type="predicted"/>
<keyword evidence="6 9" id="KW-1133">Transmembrane helix</keyword>
<evidence type="ECO:0000256" key="4">
    <source>
        <dbReference type="ARBA" id="ARBA00022842"/>
    </source>
</evidence>
<feature type="transmembrane region" description="Helical" evidence="9">
    <location>
        <begin position="101"/>
        <end position="122"/>
    </location>
</feature>
<evidence type="ECO:0000256" key="7">
    <source>
        <dbReference type="ARBA" id="ARBA00023065"/>
    </source>
</evidence>
<protein>
    <recommendedName>
        <fullName evidence="11">Sodium-translocating pyrophosphatase</fullName>
    </recommendedName>
</protein>
<feature type="transmembrane region" description="Helical" evidence="9">
    <location>
        <begin position="182"/>
        <end position="201"/>
    </location>
</feature>
<dbReference type="GO" id="GO:0016020">
    <property type="term" value="C:membrane"/>
    <property type="evidence" value="ECO:0007669"/>
    <property type="project" value="InterPro"/>
</dbReference>
<gene>
    <name evidence="10" type="ORF">S01H1_41418</name>
</gene>